<sequence length="149" mass="16821">MVIKIVEKDDEYYQIQDLIDSLKKNKRIDESGAIFTFEGFVRGIEKSVEGEKIVDKMILTTPNKEKAQNDLEKIAESVKIKYGVYGVAIVHFIGEFYTGDPLFLTAVLGPHRNETLDALKEVIERTKFDVDFKKEEISSTGTKIIMAGG</sequence>
<dbReference type="Proteomes" id="UP000191661">
    <property type="component" value="Unassembled WGS sequence"/>
</dbReference>
<organism evidence="1 2">
    <name type="scientific">Methanobrevibacter arboriphilus JCM 13429 = DSM 1125</name>
    <dbReference type="NCBI Taxonomy" id="1300164"/>
    <lineage>
        <taxon>Archaea</taxon>
        <taxon>Methanobacteriati</taxon>
        <taxon>Methanobacteriota</taxon>
        <taxon>Methanomada group</taxon>
        <taxon>Methanobacteria</taxon>
        <taxon>Methanobacteriales</taxon>
        <taxon>Methanobacteriaceae</taxon>
        <taxon>Methanobrevibacter</taxon>
    </lineage>
</organism>
<dbReference type="Pfam" id="PF02391">
    <property type="entry name" value="MoaE"/>
    <property type="match status" value="1"/>
</dbReference>
<dbReference type="RefSeq" id="WP_080461057.1">
    <property type="nucleotide sequence ID" value="NZ_JXMW01000029.1"/>
</dbReference>
<name>A0A1V6N064_METAZ</name>
<evidence type="ECO:0000313" key="2">
    <source>
        <dbReference type="Proteomes" id="UP000191661"/>
    </source>
</evidence>
<dbReference type="EMBL" id="JXMW01000029">
    <property type="protein sequence ID" value="OQD58078.1"/>
    <property type="molecule type" value="Genomic_DNA"/>
</dbReference>
<dbReference type="AlphaFoldDB" id="A0A1V6N064"/>
<dbReference type="Gene3D" id="3.90.1170.40">
    <property type="entry name" value="Molybdopterin biosynthesis MoaE subunit"/>
    <property type="match status" value="1"/>
</dbReference>
<accession>A0A1V6N064</accession>
<proteinExistence type="predicted"/>
<dbReference type="GO" id="GO:0006777">
    <property type="term" value="P:Mo-molybdopterin cofactor biosynthetic process"/>
    <property type="evidence" value="ECO:0007669"/>
    <property type="project" value="InterPro"/>
</dbReference>
<dbReference type="InterPro" id="IPR003448">
    <property type="entry name" value="Mopterin_biosynth_MoaE"/>
</dbReference>
<dbReference type="InterPro" id="IPR036563">
    <property type="entry name" value="MoaE_sf"/>
</dbReference>
<comment type="caution">
    <text evidence="1">The sequence shown here is derived from an EMBL/GenBank/DDBJ whole genome shotgun (WGS) entry which is preliminary data.</text>
</comment>
<evidence type="ECO:0000313" key="1">
    <source>
        <dbReference type="EMBL" id="OQD58078.1"/>
    </source>
</evidence>
<dbReference type="SUPFAM" id="SSF54690">
    <property type="entry name" value="Molybdopterin synthase subunit MoaE"/>
    <property type="match status" value="1"/>
</dbReference>
<protein>
    <submittedName>
        <fullName evidence="1">MoaE-like protein</fullName>
    </submittedName>
</protein>
<reference evidence="1 2" key="1">
    <citation type="submission" date="2014-12" db="EMBL/GenBank/DDBJ databases">
        <title>Genome sequence of Methanobrevibacter arboriphilicus DH1, DSM1125.</title>
        <authorList>
            <person name="Poehlein A."/>
            <person name="Thauer R.K."/>
            <person name="Seedorf H."/>
            <person name="Daniel R."/>
        </authorList>
    </citation>
    <scope>NUCLEOTIDE SEQUENCE [LARGE SCALE GENOMIC DNA]</scope>
    <source>
        <strain evidence="1 2">DH1</strain>
    </source>
</reference>
<keyword evidence="2" id="KW-1185">Reference proteome</keyword>
<gene>
    <name evidence="1" type="ORF">MBBAR_29c00290</name>
</gene>
<dbReference type="OrthoDB" id="45235at2157"/>